<gene>
    <name evidence="3" type="ORF">METZ01_LOCUS318206</name>
</gene>
<keyword evidence="1" id="KW-1133">Transmembrane helix</keyword>
<dbReference type="SMART" id="SM00044">
    <property type="entry name" value="CYCc"/>
    <property type="match status" value="1"/>
</dbReference>
<evidence type="ECO:0000256" key="1">
    <source>
        <dbReference type="SAM" id="Phobius"/>
    </source>
</evidence>
<dbReference type="SUPFAM" id="SSF55073">
    <property type="entry name" value="Nucleotide cyclase"/>
    <property type="match status" value="1"/>
</dbReference>
<feature type="transmembrane region" description="Helical" evidence="1">
    <location>
        <begin position="191"/>
        <end position="212"/>
    </location>
</feature>
<feature type="domain" description="Guanylate cyclase" evidence="2">
    <location>
        <begin position="13"/>
        <end position="120"/>
    </location>
</feature>
<dbReference type="GO" id="GO:0035556">
    <property type="term" value="P:intracellular signal transduction"/>
    <property type="evidence" value="ECO:0007669"/>
    <property type="project" value="InterPro"/>
</dbReference>
<dbReference type="InterPro" id="IPR029787">
    <property type="entry name" value="Nucleotide_cyclase"/>
</dbReference>
<dbReference type="Pfam" id="PF00211">
    <property type="entry name" value="Guanylate_cyc"/>
    <property type="match status" value="1"/>
</dbReference>
<dbReference type="AlphaFoldDB" id="A0A382P092"/>
<sequence length="322" mass="36214">MNNSGEIVRKLAAIVFTDIVDFTRLSSIDEIKALDLIDKQRELLKPIVKSYDGEWLKEMGDGLLFSFKSSIKAVDCAIEIQHITKEYDDLDLRIGIHQGDILIRDQDIFGDDVNIASRIESCSAPLGIAISHKINGDISSNPKYKTKFLLSPKFKGVKQKIDVFAIINDNLPEPNINDLKIKIEPAQNNKYHIFFGTIFSIITISLIANFFLSSDEVVKTASIYSNTNNQFSSSTNHSEDINITIRKIHDYLGQTNIESNFEALVLSQELMAFDSTQGDFIALLGLSYAQRYLLNKGNGQLMDEAIHYLVKSNENPTINKDQ</sequence>
<dbReference type="Gene3D" id="3.30.70.1230">
    <property type="entry name" value="Nucleotide cyclase"/>
    <property type="match status" value="1"/>
</dbReference>
<proteinExistence type="predicted"/>
<dbReference type="PANTHER" id="PTHR43081">
    <property type="entry name" value="ADENYLATE CYCLASE, TERMINAL-DIFFERENTIATION SPECIFIC-RELATED"/>
    <property type="match status" value="1"/>
</dbReference>
<dbReference type="PROSITE" id="PS50125">
    <property type="entry name" value="GUANYLATE_CYCLASE_2"/>
    <property type="match status" value="1"/>
</dbReference>
<dbReference type="GO" id="GO:0006171">
    <property type="term" value="P:cAMP biosynthetic process"/>
    <property type="evidence" value="ECO:0007669"/>
    <property type="project" value="TreeGrafter"/>
</dbReference>
<dbReference type="EMBL" id="UINC01103175">
    <property type="protein sequence ID" value="SVC65352.1"/>
    <property type="molecule type" value="Genomic_DNA"/>
</dbReference>
<dbReference type="PANTHER" id="PTHR43081:SF19">
    <property type="entry name" value="PH-SENSITIVE ADENYLATE CYCLASE RV1264"/>
    <property type="match status" value="1"/>
</dbReference>
<organism evidence="3">
    <name type="scientific">marine metagenome</name>
    <dbReference type="NCBI Taxonomy" id="408172"/>
    <lineage>
        <taxon>unclassified sequences</taxon>
        <taxon>metagenomes</taxon>
        <taxon>ecological metagenomes</taxon>
    </lineage>
</organism>
<reference evidence="3" key="1">
    <citation type="submission" date="2018-05" db="EMBL/GenBank/DDBJ databases">
        <authorList>
            <person name="Lanie J.A."/>
            <person name="Ng W.-L."/>
            <person name="Kazmierczak K.M."/>
            <person name="Andrzejewski T.M."/>
            <person name="Davidsen T.M."/>
            <person name="Wayne K.J."/>
            <person name="Tettelin H."/>
            <person name="Glass J.I."/>
            <person name="Rusch D."/>
            <person name="Podicherti R."/>
            <person name="Tsui H.-C.T."/>
            <person name="Winkler M.E."/>
        </authorList>
    </citation>
    <scope>NUCLEOTIDE SEQUENCE</scope>
</reference>
<evidence type="ECO:0000259" key="2">
    <source>
        <dbReference type="PROSITE" id="PS50125"/>
    </source>
</evidence>
<keyword evidence="1" id="KW-0812">Transmembrane</keyword>
<evidence type="ECO:0000313" key="3">
    <source>
        <dbReference type="EMBL" id="SVC65352.1"/>
    </source>
</evidence>
<name>A0A382P092_9ZZZZ</name>
<protein>
    <recommendedName>
        <fullName evidence="2">Guanylate cyclase domain-containing protein</fullName>
    </recommendedName>
</protein>
<accession>A0A382P092</accession>
<dbReference type="InterPro" id="IPR001054">
    <property type="entry name" value="A/G_cyclase"/>
</dbReference>
<dbReference type="CDD" id="cd07302">
    <property type="entry name" value="CHD"/>
    <property type="match status" value="1"/>
</dbReference>
<keyword evidence="1" id="KW-0472">Membrane</keyword>
<dbReference type="InterPro" id="IPR050697">
    <property type="entry name" value="Adenylyl/Guanylyl_Cyclase_3/4"/>
</dbReference>
<feature type="non-terminal residue" evidence="3">
    <location>
        <position position="322"/>
    </location>
</feature>